<reference evidence="2" key="1">
    <citation type="submission" date="2018-02" db="EMBL/GenBank/DDBJ databases">
        <title>Rhizophora mucronata_Transcriptome.</title>
        <authorList>
            <person name="Meera S.P."/>
            <person name="Sreeshan A."/>
            <person name="Augustine A."/>
        </authorList>
    </citation>
    <scope>NUCLEOTIDE SEQUENCE</scope>
    <source>
        <tissue evidence="2">Leaf</tissue>
    </source>
</reference>
<feature type="compositionally biased region" description="Basic and acidic residues" evidence="1">
    <location>
        <begin position="216"/>
        <end position="309"/>
    </location>
</feature>
<sequence length="543" mass="62465">MDSERKSLPQDNCETKATFRKPSGDVANRNYRRHSPVTPVSSSSDGSPKCEHSSSPVYSKGNPARITEPQQRRKDTDRELDKNSGRSNNDRGGDSYRHSDRHSSRNSYGHFRHDDYGRHEKHSDDGRRHYQSSSHSGRDSRGFTCSSHAREETGYGRARDQLRNADKYLHDRYDSSGHRSRDRGKESLSIERQKYKDKDSSPDRTGSGRKHTNLISEEKDRERHGRDKDGRDDRRDYRRSSRDHKSDQTLHNDESRGYRNDSKDLHAQKGKNKREDLEINRNKDKYIKASVEENEEKFDFGHENEEPFAKKPKLSNTNEGNDCGRDVTKLYTTVADEKQPLSSKRGHDTGGKDPVEPVHADSAEAATDLNAAKVAAMKAAELVNKNLVGVGFMSTEQKKKLLWGSKKSTVSEESGHRWDTSLIGDRDRQEKFNKLMSLRLPWYLWPIVGCEGQCECGSQSRRSCSSREAEGTSDGSREAVHCRTSTTRWTHCWIRSLNVRFRSFCIPSTMFYDILLYKHMVNVTLNSYWVKESMHFFIAHFTL</sequence>
<dbReference type="EMBL" id="GGEC01026330">
    <property type="protein sequence ID" value="MBX06814.1"/>
    <property type="molecule type" value="Transcribed_RNA"/>
</dbReference>
<dbReference type="PANTHER" id="PTHR22426:SF2">
    <property type="entry name" value="ARGININE_SERINE-RICH COILED-COIL PROTEIN 2"/>
    <property type="match status" value="1"/>
</dbReference>
<feature type="region of interest" description="Disordered" evidence="1">
    <location>
        <begin position="1"/>
        <end position="324"/>
    </location>
</feature>
<organism evidence="2">
    <name type="scientific">Rhizophora mucronata</name>
    <name type="common">Asiatic mangrove</name>
    <dbReference type="NCBI Taxonomy" id="61149"/>
    <lineage>
        <taxon>Eukaryota</taxon>
        <taxon>Viridiplantae</taxon>
        <taxon>Streptophyta</taxon>
        <taxon>Embryophyta</taxon>
        <taxon>Tracheophyta</taxon>
        <taxon>Spermatophyta</taxon>
        <taxon>Magnoliopsida</taxon>
        <taxon>eudicotyledons</taxon>
        <taxon>Gunneridae</taxon>
        <taxon>Pentapetalae</taxon>
        <taxon>rosids</taxon>
        <taxon>fabids</taxon>
        <taxon>Malpighiales</taxon>
        <taxon>Rhizophoraceae</taxon>
        <taxon>Rhizophora</taxon>
    </lineage>
</organism>
<evidence type="ECO:0000313" key="2">
    <source>
        <dbReference type="EMBL" id="MBX06814.1"/>
    </source>
</evidence>
<name>A0A2P2KM75_RHIMU</name>
<proteinExistence type="predicted"/>
<feature type="compositionally biased region" description="Basic and acidic residues" evidence="1">
    <location>
        <begin position="148"/>
        <end position="202"/>
    </location>
</feature>
<protein>
    <submittedName>
        <fullName evidence="2">Arginine/serine-rich coiled-coil protein 2 isoform X1</fullName>
    </submittedName>
</protein>
<dbReference type="PANTHER" id="PTHR22426">
    <property type="entry name" value="ARGININE_SERINE-RICH COILED-COIL PROTEIN 2"/>
    <property type="match status" value="1"/>
</dbReference>
<feature type="compositionally biased region" description="Basic and acidic residues" evidence="1">
    <location>
        <begin position="111"/>
        <end position="128"/>
    </location>
</feature>
<feature type="compositionally biased region" description="Basic and acidic residues" evidence="1">
    <location>
        <begin position="70"/>
        <end position="103"/>
    </location>
</feature>
<accession>A0A2P2KM75</accession>
<evidence type="ECO:0000256" key="1">
    <source>
        <dbReference type="SAM" id="MobiDB-lite"/>
    </source>
</evidence>
<dbReference type="AlphaFoldDB" id="A0A2P2KM75"/>